<sequence length="475" mass="51657">MKVDEAFDTIDERISPTSSQAATAAKRVAHFTEILEGLGPGVKVVPSGSWARGTSLGPIHDVDLIVVFPADQQPTWGNGSGTAQEALDHVQQAIKSHLSERYGFSYVWDTEPRNHVVKCRLDGKFVIDEILFPGFAVEVMPAIRDGSALRVPEAHDRQWATVDPEYLIAETARRQREWPHYTALVRLLKHWAKEHPELGFSSLAMEVLALKCIPRPPLFGSMSRAEALRGFFTAAAAQIMKGVRDPSGRCGEIEPGIKRRKARGEFLKMADLAANAVEWEKSGHEFGDDIAIHFLRKIFGKRFPRPSRDWSDYLIDLWWAEMHRTGPEFRDAPHDWNQRFQHSEGPHEAREPPPGQGRTGGDSPDEGPQGPRGGPEDGPKWGPNGGPTDRPGGGFPGANPAGPWSSGAPRNPTRPTEGGPQSGGRGHREAGQPRVSSVARSGGVSLGNPGGHRKGVPTASPVYAPAAPRPDDPAG</sequence>
<feature type="compositionally biased region" description="Basic and acidic residues" evidence="2">
    <location>
        <begin position="330"/>
        <end position="351"/>
    </location>
</feature>
<dbReference type="Gene3D" id="3.30.460.10">
    <property type="entry name" value="Beta Polymerase, domain 2"/>
    <property type="match status" value="1"/>
</dbReference>
<dbReference type="GO" id="GO:0051607">
    <property type="term" value="P:defense response to virus"/>
    <property type="evidence" value="ECO:0007669"/>
    <property type="project" value="UniProtKB-KW"/>
</dbReference>
<feature type="compositionally biased region" description="Low complexity" evidence="2">
    <location>
        <begin position="434"/>
        <end position="443"/>
    </location>
</feature>
<keyword evidence="4" id="KW-1185">Reference proteome</keyword>
<evidence type="ECO:0000313" key="3">
    <source>
        <dbReference type="EMBL" id="GIJ67916.1"/>
    </source>
</evidence>
<dbReference type="EMBL" id="BOPH01000034">
    <property type="protein sequence ID" value="GIJ67916.1"/>
    <property type="molecule type" value="Genomic_DNA"/>
</dbReference>
<dbReference type="InterPro" id="IPR006116">
    <property type="entry name" value="NT_2-5OAS_ClassI-CCAase"/>
</dbReference>
<evidence type="ECO:0000256" key="2">
    <source>
        <dbReference type="SAM" id="MobiDB-lite"/>
    </source>
</evidence>
<feature type="region of interest" description="Disordered" evidence="2">
    <location>
        <begin position="330"/>
        <end position="475"/>
    </location>
</feature>
<protein>
    <recommendedName>
        <fullName evidence="5">Nucleotidyltransferase</fullName>
    </recommendedName>
</protein>
<accession>A0A8J4EAP8</accession>
<evidence type="ECO:0008006" key="5">
    <source>
        <dbReference type="Google" id="ProtNLM"/>
    </source>
</evidence>
<keyword evidence="1" id="KW-0051">Antiviral defense</keyword>
<evidence type="ECO:0000256" key="1">
    <source>
        <dbReference type="ARBA" id="ARBA00023118"/>
    </source>
</evidence>
<gene>
    <name evidence="3" type="ORF">Voc01_028330</name>
</gene>
<dbReference type="SUPFAM" id="SSF81301">
    <property type="entry name" value="Nucleotidyltransferase"/>
    <property type="match status" value="1"/>
</dbReference>
<organism evidence="3 4">
    <name type="scientific">Virgisporangium ochraceum</name>
    <dbReference type="NCBI Taxonomy" id="65505"/>
    <lineage>
        <taxon>Bacteria</taxon>
        <taxon>Bacillati</taxon>
        <taxon>Actinomycetota</taxon>
        <taxon>Actinomycetes</taxon>
        <taxon>Micromonosporales</taxon>
        <taxon>Micromonosporaceae</taxon>
        <taxon>Virgisporangium</taxon>
    </lineage>
</organism>
<reference evidence="3" key="1">
    <citation type="submission" date="2021-01" db="EMBL/GenBank/DDBJ databases">
        <title>Whole genome shotgun sequence of Virgisporangium ochraceum NBRC 16418.</title>
        <authorList>
            <person name="Komaki H."/>
            <person name="Tamura T."/>
        </authorList>
    </citation>
    <scope>NUCLEOTIDE SEQUENCE</scope>
    <source>
        <strain evidence="3">NBRC 16418</strain>
    </source>
</reference>
<dbReference type="Proteomes" id="UP000635606">
    <property type="component" value="Unassembled WGS sequence"/>
</dbReference>
<dbReference type="RefSeq" id="WP_203927873.1">
    <property type="nucleotide sequence ID" value="NZ_BOPH01000034.1"/>
</dbReference>
<dbReference type="InterPro" id="IPR043519">
    <property type="entry name" value="NT_sf"/>
</dbReference>
<proteinExistence type="predicted"/>
<dbReference type="GO" id="GO:0016779">
    <property type="term" value="F:nucleotidyltransferase activity"/>
    <property type="evidence" value="ECO:0007669"/>
    <property type="project" value="InterPro"/>
</dbReference>
<name>A0A8J4EAP8_9ACTN</name>
<comment type="caution">
    <text evidence="3">The sequence shown here is derived from an EMBL/GenBank/DDBJ whole genome shotgun (WGS) entry which is preliminary data.</text>
</comment>
<dbReference type="AlphaFoldDB" id="A0A8J4EAP8"/>
<dbReference type="Pfam" id="PF18144">
    <property type="entry name" value="SMODS"/>
    <property type="match status" value="1"/>
</dbReference>
<dbReference type="CDD" id="cd05400">
    <property type="entry name" value="NT_2-5OAS_ClassI-CCAase"/>
    <property type="match status" value="1"/>
</dbReference>
<evidence type="ECO:0000313" key="4">
    <source>
        <dbReference type="Proteomes" id="UP000635606"/>
    </source>
</evidence>